<feature type="domain" description="Glutamine amidotransferase" evidence="1">
    <location>
        <begin position="43"/>
        <end position="198"/>
    </location>
</feature>
<dbReference type="EMBL" id="CP012342">
    <property type="protein sequence ID" value="AKV59817.1"/>
    <property type="molecule type" value="Genomic_DNA"/>
</dbReference>
<dbReference type="CDD" id="cd01741">
    <property type="entry name" value="GATase1_1"/>
    <property type="match status" value="1"/>
</dbReference>
<evidence type="ECO:0000259" key="1">
    <source>
        <dbReference type="Pfam" id="PF00117"/>
    </source>
</evidence>
<dbReference type="Proteomes" id="UP000060016">
    <property type="component" value="Chromosome"/>
</dbReference>
<sequence>MSTLLFLSLRNGELGPDVARAEYHDALASTGLEEVELVHRVIDSPAAELGPLDGIAGVIVGGSSLNVSNETYDDYQRHVGEVLTQVLESGLPVFFVCFGLSWLVDHVGGVIGHSHAEDSGPTHVEVTKAGCKDVLLAAAPQTFTALTGHTEAPEEVPEALTVLATGPDGMTQMVRYGDHVWATQFHAEMNADAMRTRMDFYHDYGYFAPEDYARIVADLPHHDVSAANGLMRTFAQYVRS</sequence>
<evidence type="ECO:0000313" key="3">
    <source>
        <dbReference type="Proteomes" id="UP000060016"/>
    </source>
</evidence>
<organism evidence="2 3">
    <name type="scientific">Corynebacterium riegelii</name>
    <dbReference type="NCBI Taxonomy" id="156976"/>
    <lineage>
        <taxon>Bacteria</taxon>
        <taxon>Bacillati</taxon>
        <taxon>Actinomycetota</taxon>
        <taxon>Actinomycetes</taxon>
        <taxon>Mycobacteriales</taxon>
        <taxon>Corynebacteriaceae</taxon>
        <taxon>Corynebacterium</taxon>
    </lineage>
</organism>
<accession>A0A0K1REG6</accession>
<dbReference type="InterPro" id="IPR044992">
    <property type="entry name" value="ChyE-like"/>
</dbReference>
<dbReference type="InterPro" id="IPR017926">
    <property type="entry name" value="GATASE"/>
</dbReference>
<dbReference type="STRING" id="156976.AK829_03305"/>
<dbReference type="Gene3D" id="3.40.50.880">
    <property type="match status" value="1"/>
</dbReference>
<keyword evidence="2" id="KW-0315">Glutamine amidotransferase</keyword>
<name>A0A0K1REG6_9CORY</name>
<dbReference type="InterPro" id="IPR029062">
    <property type="entry name" value="Class_I_gatase-like"/>
</dbReference>
<dbReference type="PROSITE" id="PS51273">
    <property type="entry name" value="GATASE_TYPE_1"/>
    <property type="match status" value="1"/>
</dbReference>
<dbReference type="RefSeq" id="WP_052206356.1">
    <property type="nucleotide sequence ID" value="NZ_CP012342.1"/>
</dbReference>
<dbReference type="GO" id="GO:0016740">
    <property type="term" value="F:transferase activity"/>
    <property type="evidence" value="ECO:0007669"/>
    <property type="project" value="UniProtKB-KW"/>
</dbReference>
<evidence type="ECO:0000313" key="2">
    <source>
        <dbReference type="EMBL" id="AKV59817.1"/>
    </source>
</evidence>
<gene>
    <name evidence="2" type="ORF">AK829_03305</name>
</gene>
<dbReference type="PATRIC" id="fig|156976.3.peg.652"/>
<dbReference type="PANTHER" id="PTHR42695:SF5">
    <property type="entry name" value="GLUTAMINE AMIDOTRANSFERASE YLR126C-RELATED"/>
    <property type="match status" value="1"/>
</dbReference>
<dbReference type="SUPFAM" id="SSF52317">
    <property type="entry name" value="Class I glutamine amidotransferase-like"/>
    <property type="match status" value="1"/>
</dbReference>
<dbReference type="GO" id="GO:0005829">
    <property type="term" value="C:cytosol"/>
    <property type="evidence" value="ECO:0007669"/>
    <property type="project" value="TreeGrafter"/>
</dbReference>
<dbReference type="Pfam" id="PF00117">
    <property type="entry name" value="GATase"/>
    <property type="match status" value="1"/>
</dbReference>
<protein>
    <submittedName>
        <fullName evidence="2">Glutamine amidotransferase</fullName>
    </submittedName>
</protein>
<dbReference type="AlphaFoldDB" id="A0A0K1REG6"/>
<keyword evidence="2" id="KW-0808">Transferase</keyword>
<dbReference type="PANTHER" id="PTHR42695">
    <property type="entry name" value="GLUTAMINE AMIDOTRANSFERASE YLR126C-RELATED"/>
    <property type="match status" value="1"/>
</dbReference>
<reference evidence="2 3" key="1">
    <citation type="submission" date="2015-08" db="EMBL/GenBank/DDBJ databases">
        <authorList>
            <person name="Babu N.S."/>
            <person name="Beckwith C.J."/>
            <person name="Beseler K.G."/>
            <person name="Brison A."/>
            <person name="Carone J.V."/>
            <person name="Caskin T.P."/>
            <person name="Diamond M."/>
            <person name="Durham M.E."/>
            <person name="Foxe J.M."/>
            <person name="Go M."/>
            <person name="Henderson B.A."/>
            <person name="Jones I.B."/>
            <person name="McGettigan J.A."/>
            <person name="Micheletti S.J."/>
            <person name="Nasrallah M.E."/>
            <person name="Ortiz D."/>
            <person name="Piller C.R."/>
            <person name="Privatt S.R."/>
            <person name="Schneider S.L."/>
            <person name="Sharp S."/>
            <person name="Smith T.C."/>
            <person name="Stanton J.D."/>
            <person name="Ullery H.E."/>
            <person name="Wilson R.J."/>
            <person name="Serrano M.G."/>
            <person name="Buck G."/>
            <person name="Lee V."/>
            <person name="Wang Y."/>
            <person name="Carvalho R."/>
            <person name="Voegtly L."/>
            <person name="Shi R."/>
            <person name="Duckworth R."/>
            <person name="Johnson A."/>
            <person name="Loviza R."/>
            <person name="Walstead R."/>
            <person name="Shah Z."/>
            <person name="Kiflezghi M."/>
            <person name="Wade K."/>
            <person name="Ball S.L."/>
            <person name="Bradley K.W."/>
            <person name="Asai D.J."/>
            <person name="Bowman C.A."/>
            <person name="Russell D.A."/>
            <person name="Pope W.H."/>
            <person name="Jacobs-Sera D."/>
            <person name="Hendrix R.W."/>
            <person name="Hatfull G.F."/>
        </authorList>
    </citation>
    <scope>NUCLEOTIDE SEQUENCE [LARGE SCALE GENOMIC DNA]</scope>
    <source>
        <strain evidence="2 3">PUDD_83A45</strain>
    </source>
</reference>
<dbReference type="KEGG" id="crie:AK829_03305"/>
<proteinExistence type="predicted"/>
<keyword evidence="3" id="KW-1185">Reference proteome</keyword>